<evidence type="ECO:0000313" key="11">
    <source>
        <dbReference type="WBParaSite" id="EEL_0000361101-mRNA-1"/>
    </source>
</evidence>
<evidence type="ECO:0000256" key="3">
    <source>
        <dbReference type="ARBA" id="ARBA00022729"/>
    </source>
</evidence>
<dbReference type="SUPFAM" id="SSF57196">
    <property type="entry name" value="EGF/Laminin"/>
    <property type="match status" value="3"/>
</dbReference>
<dbReference type="InterPro" id="IPR036880">
    <property type="entry name" value="Kunitz_BPTI_sf"/>
</dbReference>
<dbReference type="InterPro" id="IPR000152">
    <property type="entry name" value="EGF-type_Asp/Asn_hydroxyl_site"/>
</dbReference>
<dbReference type="InterPro" id="IPR000742">
    <property type="entry name" value="EGF"/>
</dbReference>
<sequence length="401" mass="45075">MNRRLYETHNPIIMPGISHCVQISGLHTKFLQCRKVCGERLAPNIACDRCDIRFIKNAGGKCVDLDECRNGDALCDRSAWYENTVNSHRCKCNIGYVGNGKKCTYVGVGRATTDCTKCSKHATCMRSICTCNIGFKGDGLNCTDVDECSSRPSVCHHRAKCRNIEGSYLCECQAGYAGNGYNCNTCKVLCEMTNALDRKKICWDFLDVGRLNRCRNGTWEQRFYFNKATTKCEMFWFGGCSPHSLNIFKDLRTCQRICEHLHLSVPESDPCSGNPCKNSGTCVVKDKIAYQCSCDLGFSGIHCETKFVGLFVVGPCDVNPCLNNGTCMTTSSYSTFFCDCPPKFGGQFCNTGNQEKFHRKFTQKPLRTGFNIILFIIRRYDSFMIRILLPFSTAKEERVLG</sequence>
<feature type="disulfide bond" evidence="7">
    <location>
        <begin position="294"/>
        <end position="303"/>
    </location>
</feature>
<dbReference type="Pfam" id="PF12947">
    <property type="entry name" value="EGF_3"/>
    <property type="match status" value="1"/>
</dbReference>
<evidence type="ECO:0000259" key="9">
    <source>
        <dbReference type="PROSITE" id="PS50279"/>
    </source>
</evidence>
<keyword evidence="1" id="KW-0217">Developmental protein</keyword>
<evidence type="ECO:0000259" key="8">
    <source>
        <dbReference type="PROSITE" id="PS50026"/>
    </source>
</evidence>
<evidence type="ECO:0000313" key="10">
    <source>
        <dbReference type="Proteomes" id="UP000050640"/>
    </source>
</evidence>
<dbReference type="SMART" id="SM00179">
    <property type="entry name" value="EGF_CA"/>
    <property type="match status" value="4"/>
</dbReference>
<accession>A0A158Q748</accession>
<dbReference type="GO" id="GO:0048646">
    <property type="term" value="P:anatomical structure formation involved in morphogenesis"/>
    <property type="evidence" value="ECO:0007669"/>
    <property type="project" value="UniProtKB-ARBA"/>
</dbReference>
<dbReference type="PROSITE" id="PS50279">
    <property type="entry name" value="BPTI_KUNITZ_2"/>
    <property type="match status" value="1"/>
</dbReference>
<dbReference type="InterPro" id="IPR018097">
    <property type="entry name" value="EGF_Ca-bd_CS"/>
</dbReference>
<dbReference type="GO" id="GO:0004867">
    <property type="term" value="F:serine-type endopeptidase inhibitor activity"/>
    <property type="evidence" value="ECO:0007669"/>
    <property type="project" value="InterPro"/>
</dbReference>
<dbReference type="GO" id="GO:0048667">
    <property type="term" value="P:cell morphogenesis involved in neuron differentiation"/>
    <property type="evidence" value="ECO:0007669"/>
    <property type="project" value="UniProtKB-ARBA"/>
</dbReference>
<dbReference type="WBParaSite" id="EEL_0000361101-mRNA-1">
    <property type="protein sequence ID" value="EEL_0000361101-mRNA-1"/>
    <property type="gene ID" value="EEL_0000361101"/>
</dbReference>
<dbReference type="PROSITE" id="PS00022">
    <property type="entry name" value="EGF_1"/>
    <property type="match status" value="2"/>
</dbReference>
<dbReference type="PROSITE" id="PS50026">
    <property type="entry name" value="EGF_3"/>
    <property type="match status" value="4"/>
</dbReference>
<dbReference type="AlphaFoldDB" id="A0A158Q748"/>
<dbReference type="Gene3D" id="4.10.410.10">
    <property type="entry name" value="Pancreatic trypsin inhibitor Kunitz domain"/>
    <property type="match status" value="1"/>
</dbReference>
<dbReference type="CDD" id="cd00054">
    <property type="entry name" value="EGF_CA"/>
    <property type="match status" value="2"/>
</dbReference>
<dbReference type="Pfam" id="PF07645">
    <property type="entry name" value="EGF_CA"/>
    <property type="match status" value="1"/>
</dbReference>
<proteinExistence type="predicted"/>
<dbReference type="SMART" id="SM00131">
    <property type="entry name" value="KU"/>
    <property type="match status" value="1"/>
</dbReference>
<keyword evidence="2 7" id="KW-0245">EGF-like domain</keyword>
<keyword evidence="6" id="KW-0325">Glycoprotein</keyword>
<dbReference type="InterPro" id="IPR001881">
    <property type="entry name" value="EGF-like_Ca-bd_dom"/>
</dbReference>
<dbReference type="PROSITE" id="PS01187">
    <property type="entry name" value="EGF_CA"/>
    <property type="match status" value="1"/>
</dbReference>
<dbReference type="PANTHER" id="PTHR24033">
    <property type="entry name" value="EGF-LIKE DOMAIN-CONTAINING PROTEIN"/>
    <property type="match status" value="1"/>
</dbReference>
<dbReference type="FunFam" id="2.10.25.10:FF:000038">
    <property type="entry name" value="Fibrillin 2"/>
    <property type="match status" value="2"/>
</dbReference>
<comment type="caution">
    <text evidence="7">Lacks conserved residue(s) required for the propagation of feature annotation.</text>
</comment>
<dbReference type="GO" id="GO:0009887">
    <property type="term" value="P:animal organ morphogenesis"/>
    <property type="evidence" value="ECO:0007669"/>
    <property type="project" value="UniProtKB-ARBA"/>
</dbReference>
<keyword evidence="4" id="KW-0677">Repeat</keyword>
<organism evidence="10 11">
    <name type="scientific">Elaeophora elaphi</name>
    <dbReference type="NCBI Taxonomy" id="1147741"/>
    <lineage>
        <taxon>Eukaryota</taxon>
        <taxon>Metazoa</taxon>
        <taxon>Ecdysozoa</taxon>
        <taxon>Nematoda</taxon>
        <taxon>Chromadorea</taxon>
        <taxon>Rhabditida</taxon>
        <taxon>Spirurina</taxon>
        <taxon>Spiruromorpha</taxon>
        <taxon>Filarioidea</taxon>
        <taxon>Onchocercidae</taxon>
        <taxon>Elaeophora</taxon>
    </lineage>
</organism>
<dbReference type="FunFam" id="2.10.25.10:FF:000172">
    <property type="entry name" value="FAT atypical cadherin 3"/>
    <property type="match status" value="1"/>
</dbReference>
<dbReference type="Gene3D" id="2.10.25.10">
    <property type="entry name" value="Laminin"/>
    <property type="match status" value="5"/>
</dbReference>
<dbReference type="Pfam" id="PF00008">
    <property type="entry name" value="EGF"/>
    <property type="match status" value="2"/>
</dbReference>
<dbReference type="CDD" id="cd00109">
    <property type="entry name" value="Kunitz-type"/>
    <property type="match status" value="1"/>
</dbReference>
<protein>
    <submittedName>
        <fullName evidence="11">EGF-like domain-containing protein</fullName>
    </submittedName>
</protein>
<dbReference type="InterPro" id="IPR049883">
    <property type="entry name" value="NOTCH1_EGF-like"/>
</dbReference>
<feature type="domain" description="EGF-like" evidence="8">
    <location>
        <begin position="267"/>
        <end position="304"/>
    </location>
</feature>
<feature type="disulfide bond" evidence="7">
    <location>
        <begin position="340"/>
        <end position="349"/>
    </location>
</feature>
<evidence type="ECO:0000256" key="2">
    <source>
        <dbReference type="ARBA" id="ARBA00022536"/>
    </source>
</evidence>
<feature type="domain" description="BPTI/Kunitz inhibitor" evidence="9">
    <location>
        <begin position="202"/>
        <end position="258"/>
    </location>
</feature>
<evidence type="ECO:0000256" key="6">
    <source>
        <dbReference type="ARBA" id="ARBA00023180"/>
    </source>
</evidence>
<dbReference type="SUPFAM" id="SSF57362">
    <property type="entry name" value="BPTI-like"/>
    <property type="match status" value="1"/>
</dbReference>
<feature type="domain" description="EGF-like" evidence="8">
    <location>
        <begin position="64"/>
        <end position="104"/>
    </location>
</feature>
<evidence type="ECO:0000256" key="1">
    <source>
        <dbReference type="ARBA" id="ARBA00022473"/>
    </source>
</evidence>
<name>A0A158Q748_9BILA</name>
<dbReference type="GO" id="GO:0005509">
    <property type="term" value="F:calcium ion binding"/>
    <property type="evidence" value="ECO:0007669"/>
    <property type="project" value="InterPro"/>
</dbReference>
<reference evidence="11" key="1">
    <citation type="submission" date="2016-04" db="UniProtKB">
        <authorList>
            <consortium name="WormBaseParasite"/>
        </authorList>
    </citation>
    <scope>IDENTIFICATION</scope>
</reference>
<dbReference type="Proteomes" id="UP000050640">
    <property type="component" value="Unplaced"/>
</dbReference>
<keyword evidence="5 7" id="KW-1015">Disulfide bond</keyword>
<feature type="disulfide bond" evidence="7">
    <location>
        <begin position="321"/>
        <end position="338"/>
    </location>
</feature>
<dbReference type="PROSITE" id="PS00010">
    <property type="entry name" value="ASX_HYDROXYL"/>
    <property type="match status" value="1"/>
</dbReference>
<dbReference type="InterPro" id="IPR002223">
    <property type="entry name" value="Kunitz_BPTI"/>
</dbReference>
<evidence type="ECO:0000256" key="4">
    <source>
        <dbReference type="ARBA" id="ARBA00022737"/>
    </source>
</evidence>
<dbReference type="STRING" id="1147741.A0A158Q748"/>
<evidence type="ECO:0000256" key="7">
    <source>
        <dbReference type="PROSITE-ProRule" id="PRU00076"/>
    </source>
</evidence>
<feature type="domain" description="EGF-like" evidence="8">
    <location>
        <begin position="144"/>
        <end position="184"/>
    </location>
</feature>
<dbReference type="GO" id="GO:0001764">
    <property type="term" value="P:neuron migration"/>
    <property type="evidence" value="ECO:0007669"/>
    <property type="project" value="UniProtKB-ARBA"/>
</dbReference>
<dbReference type="InterPro" id="IPR051830">
    <property type="entry name" value="NOTCH_homolog"/>
</dbReference>
<dbReference type="Pfam" id="PF00014">
    <property type="entry name" value="Kunitz_BPTI"/>
    <property type="match status" value="1"/>
</dbReference>
<dbReference type="InterPro" id="IPR024731">
    <property type="entry name" value="NELL2-like_EGF"/>
</dbReference>
<dbReference type="PROSITE" id="PS01186">
    <property type="entry name" value="EGF_2"/>
    <property type="match status" value="3"/>
</dbReference>
<evidence type="ECO:0000256" key="5">
    <source>
        <dbReference type="ARBA" id="ARBA00023157"/>
    </source>
</evidence>
<dbReference type="SMART" id="SM00181">
    <property type="entry name" value="EGF"/>
    <property type="match status" value="5"/>
</dbReference>
<keyword evidence="10" id="KW-1185">Reference proteome</keyword>
<dbReference type="GO" id="GO:0016358">
    <property type="term" value="P:dendrite development"/>
    <property type="evidence" value="ECO:0007669"/>
    <property type="project" value="UniProtKB-ARBA"/>
</dbReference>
<feature type="domain" description="EGF-like" evidence="8">
    <location>
        <begin position="312"/>
        <end position="350"/>
    </location>
</feature>
<keyword evidence="3" id="KW-0732">Signal</keyword>
<dbReference type="GO" id="GO:0043005">
    <property type="term" value="C:neuron projection"/>
    <property type="evidence" value="ECO:0007669"/>
    <property type="project" value="UniProtKB-ARBA"/>
</dbReference>
<dbReference type="PANTHER" id="PTHR24033:SF151">
    <property type="entry name" value="NOTCH 2"/>
    <property type="match status" value="1"/>
</dbReference>